<evidence type="ECO:0000256" key="6">
    <source>
        <dbReference type="ARBA" id="ARBA00023136"/>
    </source>
</evidence>
<dbReference type="PATRIC" id="fig|1069083.5.peg.22"/>
<dbReference type="PANTHER" id="PTHR30566:SF5">
    <property type="entry name" value="MECHANOSENSITIVE ION CHANNEL PROTEIN 1, MITOCHONDRIAL-RELATED"/>
    <property type="match status" value="1"/>
</dbReference>
<dbReference type="InterPro" id="IPR006685">
    <property type="entry name" value="MscS_channel_2nd"/>
</dbReference>
<evidence type="ECO:0000259" key="9">
    <source>
        <dbReference type="Pfam" id="PF21088"/>
    </source>
</evidence>
<dbReference type="InterPro" id="IPR049142">
    <property type="entry name" value="MS_channel_1st"/>
</dbReference>
<keyword evidence="3" id="KW-1003">Cell membrane</keyword>
<dbReference type="Pfam" id="PF00924">
    <property type="entry name" value="MS_channel_2nd"/>
    <property type="match status" value="1"/>
</dbReference>
<keyword evidence="11" id="KW-1185">Reference proteome</keyword>
<feature type="transmembrane region" description="Helical" evidence="7">
    <location>
        <begin position="77"/>
        <end position="96"/>
    </location>
</feature>
<gene>
    <name evidence="10" type="ORF">J422_00110</name>
</gene>
<dbReference type="SUPFAM" id="SSF82689">
    <property type="entry name" value="Mechanosensitive channel protein MscS (YggB), C-terminal domain"/>
    <property type="match status" value="1"/>
</dbReference>
<dbReference type="EMBL" id="APMM01000001">
    <property type="protein sequence ID" value="ENN96805.1"/>
    <property type="molecule type" value="Genomic_DNA"/>
</dbReference>
<dbReference type="Proteomes" id="UP000053695">
    <property type="component" value="Unassembled WGS sequence"/>
</dbReference>
<evidence type="ECO:0000256" key="2">
    <source>
        <dbReference type="ARBA" id="ARBA00008017"/>
    </source>
</evidence>
<reference evidence="10 11" key="1">
    <citation type="journal article" date="2013" name="Genome Announc.">
        <title>Draft Genome Sequence of a Highly Flagellated, Fast-Swimming Archaeon, Methanocaldococcus villosus Strain KIN24-T80 (DSM 22612).</title>
        <authorList>
            <person name="Thennarasu S."/>
            <person name="Polireddy D."/>
            <person name="Antony A."/>
            <person name="Yada M.R."/>
            <person name="Algarawi S."/>
            <person name="Sivakumar N."/>
        </authorList>
    </citation>
    <scope>NUCLEOTIDE SEQUENCE [LARGE SCALE GENOMIC DNA]</scope>
    <source>
        <strain evidence="10 11">KIN24-T80</strain>
    </source>
</reference>
<feature type="transmembrane region" description="Helical" evidence="7">
    <location>
        <begin position="39"/>
        <end position="56"/>
    </location>
</feature>
<dbReference type="InterPro" id="IPR010920">
    <property type="entry name" value="LSM_dom_sf"/>
</dbReference>
<comment type="similarity">
    <text evidence="2">Belongs to the MscS (TC 1.A.23) family.</text>
</comment>
<dbReference type="Gene3D" id="2.30.30.60">
    <property type="match status" value="1"/>
</dbReference>
<dbReference type="SUPFAM" id="SSF82861">
    <property type="entry name" value="Mechanosensitive channel protein MscS (YggB), transmembrane region"/>
    <property type="match status" value="1"/>
</dbReference>
<dbReference type="GO" id="GO:0005886">
    <property type="term" value="C:plasma membrane"/>
    <property type="evidence" value="ECO:0007669"/>
    <property type="project" value="UniProtKB-SubCell"/>
</dbReference>
<protein>
    <recommendedName>
        <fullName evidence="12">MscS Mechanosensitive ion channel</fullName>
    </recommendedName>
</protein>
<evidence type="ECO:0000256" key="3">
    <source>
        <dbReference type="ARBA" id="ARBA00022475"/>
    </source>
</evidence>
<dbReference type="Pfam" id="PF21088">
    <property type="entry name" value="MS_channel_1st"/>
    <property type="match status" value="1"/>
</dbReference>
<evidence type="ECO:0008006" key="12">
    <source>
        <dbReference type="Google" id="ProtNLM"/>
    </source>
</evidence>
<accession>N6VSF2</accession>
<organism evidence="10 11">
    <name type="scientific">Methanocaldococcus villosus KIN24-T80</name>
    <dbReference type="NCBI Taxonomy" id="1069083"/>
    <lineage>
        <taxon>Archaea</taxon>
        <taxon>Methanobacteriati</taxon>
        <taxon>Methanobacteriota</taxon>
        <taxon>Methanomada group</taxon>
        <taxon>Methanococci</taxon>
        <taxon>Methanococcales</taxon>
        <taxon>Methanocaldococcaceae</taxon>
        <taxon>Methanocaldococcus</taxon>
    </lineage>
</organism>
<dbReference type="SUPFAM" id="SSF50182">
    <property type="entry name" value="Sm-like ribonucleoproteins"/>
    <property type="match status" value="1"/>
</dbReference>
<evidence type="ECO:0000259" key="8">
    <source>
        <dbReference type="Pfam" id="PF00924"/>
    </source>
</evidence>
<sequence>MKLGLFIKIVILLFLITLLMYLLNLYTYISIILSYKEQIIIIGIIIISAMILIDVCSELIDKYSKNRDIGEVLTLKILVKYFIYLITFLLIIAVFYKNTPSLFVSLGLIGAAITYALQRPILNLAGWMIIVFTRTIKIGDRVAIKDVGIGDVFNIDMQHIYIRELDNLLDPTGRVLIVPNSYIFDRTIVNFTKGTSYIWDRLEVHFTYDSNLKKIEEIVFSSAYDVVGKTMEEQYKKWIKNRYILTGFLKDKPIIRIKLTRSSIAVRVLYLVDTFEKASVKTEIYKRIIERVKKEEDVSLAYPHIKVVK</sequence>
<dbReference type="PANTHER" id="PTHR30566">
    <property type="entry name" value="YNAI-RELATED MECHANOSENSITIVE ION CHANNEL"/>
    <property type="match status" value="1"/>
</dbReference>
<evidence type="ECO:0000256" key="7">
    <source>
        <dbReference type="SAM" id="Phobius"/>
    </source>
</evidence>
<dbReference type="RefSeq" id="WP_004589711.1">
    <property type="nucleotide sequence ID" value="NZ_APMM01000001.1"/>
</dbReference>
<dbReference type="Gene3D" id="3.30.70.100">
    <property type="match status" value="1"/>
</dbReference>
<feature type="domain" description="Mechanosensitive ion channel MscS" evidence="8">
    <location>
        <begin position="120"/>
        <end position="193"/>
    </location>
</feature>
<dbReference type="InterPro" id="IPR023408">
    <property type="entry name" value="MscS_beta-dom_sf"/>
</dbReference>
<feature type="transmembrane region" description="Helical" evidence="7">
    <location>
        <begin position="12"/>
        <end position="33"/>
    </location>
</feature>
<evidence type="ECO:0000256" key="5">
    <source>
        <dbReference type="ARBA" id="ARBA00022989"/>
    </source>
</evidence>
<keyword evidence="5 7" id="KW-1133">Transmembrane helix</keyword>
<comment type="subcellular location">
    <subcellularLocation>
        <location evidence="1">Cell membrane</location>
        <topology evidence="1">Multi-pass membrane protein</topology>
    </subcellularLocation>
</comment>
<dbReference type="InterPro" id="IPR011066">
    <property type="entry name" value="MscS_channel_C_sf"/>
</dbReference>
<dbReference type="AlphaFoldDB" id="N6VSF2"/>
<dbReference type="STRING" id="1069083.GCA_000371805_01146"/>
<dbReference type="GO" id="GO:0055085">
    <property type="term" value="P:transmembrane transport"/>
    <property type="evidence" value="ECO:0007669"/>
    <property type="project" value="InterPro"/>
</dbReference>
<evidence type="ECO:0000256" key="4">
    <source>
        <dbReference type="ARBA" id="ARBA00022692"/>
    </source>
</evidence>
<evidence type="ECO:0000313" key="10">
    <source>
        <dbReference type="EMBL" id="ENN96805.1"/>
    </source>
</evidence>
<keyword evidence="4 7" id="KW-0812">Transmembrane</keyword>
<keyword evidence="6 7" id="KW-0472">Membrane</keyword>
<dbReference type="OrthoDB" id="11475at2157"/>
<feature type="domain" description="Mechanosensitive ion channel transmembrane helices 2/3" evidence="9">
    <location>
        <begin position="78"/>
        <end position="118"/>
    </location>
</feature>
<evidence type="ECO:0000256" key="1">
    <source>
        <dbReference type="ARBA" id="ARBA00004651"/>
    </source>
</evidence>
<proteinExistence type="inferred from homology"/>
<dbReference type="Gene3D" id="1.10.287.1260">
    <property type="match status" value="1"/>
</dbReference>
<dbReference type="InterPro" id="IPR011014">
    <property type="entry name" value="MscS_channel_TM-2"/>
</dbReference>
<name>N6VSF2_9EURY</name>
<comment type="caution">
    <text evidence="10">The sequence shown here is derived from an EMBL/GenBank/DDBJ whole genome shotgun (WGS) entry which is preliminary data.</text>
</comment>
<evidence type="ECO:0000313" key="11">
    <source>
        <dbReference type="Proteomes" id="UP000053695"/>
    </source>
</evidence>